<sequence>MSARRLGRLLGAALVATVAVGVLLGDGDGGSGTSDGWEWQVYSAKYGWEWQQQLLPASGVTAMSPTSTVRPVHFGQFGQAV</sequence>
<proteinExistence type="predicted"/>
<gene>
    <name evidence="1" type="ORF">ACFOX0_02330</name>
</gene>
<protein>
    <submittedName>
        <fullName evidence="1">Uncharacterized protein</fullName>
    </submittedName>
</protein>
<evidence type="ECO:0000313" key="1">
    <source>
        <dbReference type="EMBL" id="MFC4104777.1"/>
    </source>
</evidence>
<dbReference type="Proteomes" id="UP001595868">
    <property type="component" value="Unassembled WGS sequence"/>
</dbReference>
<organism evidence="1 2">
    <name type="scientific">Micromonospora zhanjiangensis</name>
    <dbReference type="NCBI Taxonomy" id="1522057"/>
    <lineage>
        <taxon>Bacteria</taxon>
        <taxon>Bacillati</taxon>
        <taxon>Actinomycetota</taxon>
        <taxon>Actinomycetes</taxon>
        <taxon>Micromonosporales</taxon>
        <taxon>Micromonosporaceae</taxon>
        <taxon>Micromonospora</taxon>
    </lineage>
</organism>
<name>A0ABV8KFW8_9ACTN</name>
<comment type="caution">
    <text evidence="1">The sequence shown here is derived from an EMBL/GenBank/DDBJ whole genome shotgun (WGS) entry which is preliminary data.</text>
</comment>
<dbReference type="RefSeq" id="WP_377541705.1">
    <property type="nucleotide sequence ID" value="NZ_JBHSBN010000001.1"/>
</dbReference>
<dbReference type="EMBL" id="JBHSBN010000001">
    <property type="protein sequence ID" value="MFC4104777.1"/>
    <property type="molecule type" value="Genomic_DNA"/>
</dbReference>
<evidence type="ECO:0000313" key="2">
    <source>
        <dbReference type="Proteomes" id="UP001595868"/>
    </source>
</evidence>
<keyword evidence="2" id="KW-1185">Reference proteome</keyword>
<reference evidence="2" key="1">
    <citation type="journal article" date="2019" name="Int. J. Syst. Evol. Microbiol.">
        <title>The Global Catalogue of Microorganisms (GCM) 10K type strain sequencing project: providing services to taxonomists for standard genome sequencing and annotation.</title>
        <authorList>
            <consortium name="The Broad Institute Genomics Platform"/>
            <consortium name="The Broad Institute Genome Sequencing Center for Infectious Disease"/>
            <person name="Wu L."/>
            <person name="Ma J."/>
        </authorList>
    </citation>
    <scope>NUCLEOTIDE SEQUENCE [LARGE SCALE GENOMIC DNA]</scope>
    <source>
        <strain evidence="2">2902at01</strain>
    </source>
</reference>
<accession>A0ABV8KFW8</accession>